<dbReference type="InterPro" id="IPR045392">
    <property type="entry name" value="DUF6519"/>
</dbReference>
<sequence>MPGDYSRKLFDAKKHYSAVLEQQGRVQVDADWNEQVDIQQYRISTETVDVIGATGIPKQNNGFFIVPFADGSDFTILPGRIYLDGLLFELEPGTTTYLQQPYYLNPDLSDFNIPTSPPGSPASPVKPPLKDGTYIVYVEGWQRERNFHDDPHIQEVALGEADTTTRLQNVWQVKILKVTDVISPSCATGFSEWDNTIAATTGKMNAQAVKNTSQKTPCVLPPSSGYSGLENQLYRIQIAKGGDRSVATFTWSRDNASVETNIMQVFDSAVTVADIGKDDVLGFANGQWVEIVEIEPTMAGGTLVQIDTIDQDLLKVTFKTAIPQYAGKTGLKLRRWDVSGTGMDNGIAMTNDWITIESGVQVLFSAGTYRTGDYWLIPARTATGNIEWPVDNLQFSIPQSPSGIKRHFGKLGLLVAKGGQVNFIDCRPKFPSLTGICAEDVCFNNTNCNFPQATTVQQALDLLCQRSGGGSCTIVVKPGAGWESALTTLADGMDAQICFQSGLYPLANPVVLKNKGNLKMVGCGPASRIVSANAETAIIFDHCKTVNVRDLYAEGGAVSPNQPALAVHLNGVFSFTGCEAVNVDHLSLKSGASATRNCTCITVTNDAATPCPVRIEDCDLQIGNLQQGILVINASNCWIERNSLKVYSTPASGGLNKQLELGLRKLLSSNLQISKAGSPPAGSNNVTITSGNFSVNFKSDQSLQNEWKRAMETLYPAPAKSEKELQIRVQKLATRFVTESVLQDRFRQFGIFVQAAATQTRSIAAQGITVGGQVGKNLHISGNVITDVLQGIHVGVSHRTAVVQPDSISNLSISNNTIAVTLPTTVGKLDRYGIFAGNGSNILIENNTLTLERLVANDNTDIDGIRVWGNLGFRVIVSQNMATSFDGDQKKSFSFGINVNPLQAKPGTAQWVVMWNVTPGKIASTTVKAGVVYQNNT</sequence>
<dbReference type="SUPFAM" id="SSF51126">
    <property type="entry name" value="Pectin lyase-like"/>
    <property type="match status" value="1"/>
</dbReference>
<dbReference type="RefSeq" id="WP_369329568.1">
    <property type="nucleotide sequence ID" value="NZ_JAULBC010000003.1"/>
</dbReference>
<reference evidence="1 2" key="1">
    <citation type="submission" date="2023-07" db="EMBL/GenBank/DDBJ databases">
        <authorList>
            <person name="Lian W.-H."/>
        </authorList>
    </citation>
    <scope>NUCLEOTIDE SEQUENCE [LARGE SCALE GENOMIC DNA]</scope>
    <source>
        <strain evidence="1 2">SYSU DXS3180</strain>
    </source>
</reference>
<organism evidence="1 2">
    <name type="scientific">Danxiaibacter flavus</name>
    <dbReference type="NCBI Taxonomy" id="3049108"/>
    <lineage>
        <taxon>Bacteria</taxon>
        <taxon>Pseudomonadati</taxon>
        <taxon>Bacteroidota</taxon>
        <taxon>Chitinophagia</taxon>
        <taxon>Chitinophagales</taxon>
        <taxon>Chitinophagaceae</taxon>
        <taxon>Danxiaibacter</taxon>
    </lineage>
</organism>
<dbReference type="Pfam" id="PF20129">
    <property type="entry name" value="DUF6519"/>
    <property type="match status" value="2"/>
</dbReference>
<proteinExistence type="predicted"/>
<keyword evidence="2" id="KW-1185">Reference proteome</keyword>
<dbReference type="InterPro" id="IPR011050">
    <property type="entry name" value="Pectin_lyase_fold/virulence"/>
</dbReference>
<dbReference type="InterPro" id="IPR006626">
    <property type="entry name" value="PbH1"/>
</dbReference>
<dbReference type="EMBL" id="JAULBC010000003">
    <property type="protein sequence ID" value="MEX6688160.1"/>
    <property type="molecule type" value="Genomic_DNA"/>
</dbReference>
<evidence type="ECO:0000313" key="2">
    <source>
        <dbReference type="Proteomes" id="UP001560573"/>
    </source>
</evidence>
<evidence type="ECO:0000313" key="1">
    <source>
        <dbReference type="EMBL" id="MEX6688160.1"/>
    </source>
</evidence>
<accession>A0ABV3ZF02</accession>
<comment type="caution">
    <text evidence="1">The sequence shown here is derived from an EMBL/GenBank/DDBJ whole genome shotgun (WGS) entry which is preliminary data.</text>
</comment>
<dbReference type="SMART" id="SM00710">
    <property type="entry name" value="PbH1"/>
    <property type="match status" value="3"/>
</dbReference>
<gene>
    <name evidence="1" type="ORF">QTN47_11675</name>
</gene>
<name>A0ABV3ZF02_9BACT</name>
<dbReference type="Proteomes" id="UP001560573">
    <property type="component" value="Unassembled WGS sequence"/>
</dbReference>
<protein>
    <submittedName>
        <fullName evidence="1">DUF6519 domain-containing protein</fullName>
    </submittedName>
</protein>